<comment type="caution">
    <text evidence="1">The sequence shown here is derived from an EMBL/GenBank/DDBJ whole genome shotgun (WGS) entry which is preliminary data.</text>
</comment>
<evidence type="ECO:0008006" key="3">
    <source>
        <dbReference type="Google" id="ProtNLM"/>
    </source>
</evidence>
<dbReference type="RefSeq" id="WP_310262229.1">
    <property type="nucleotide sequence ID" value="NZ_JAVDXU010000001.1"/>
</dbReference>
<keyword evidence="2" id="KW-1185">Reference proteome</keyword>
<protein>
    <recommendedName>
        <fullName evidence="3">XapX domain-containing protein</fullName>
    </recommendedName>
</protein>
<evidence type="ECO:0000313" key="1">
    <source>
        <dbReference type="EMBL" id="MDR7268556.1"/>
    </source>
</evidence>
<proteinExistence type="predicted"/>
<dbReference type="EMBL" id="JAVDXU010000001">
    <property type="protein sequence ID" value="MDR7268556.1"/>
    <property type="molecule type" value="Genomic_DNA"/>
</dbReference>
<organism evidence="1 2">
    <name type="scientific">Roseateles saccharophilus</name>
    <name type="common">Pseudomonas saccharophila</name>
    <dbReference type="NCBI Taxonomy" id="304"/>
    <lineage>
        <taxon>Bacteria</taxon>
        <taxon>Pseudomonadati</taxon>
        <taxon>Pseudomonadota</taxon>
        <taxon>Betaproteobacteria</taxon>
        <taxon>Burkholderiales</taxon>
        <taxon>Sphaerotilaceae</taxon>
        <taxon>Roseateles</taxon>
    </lineage>
</organism>
<accession>A0ABU1YKP3</accession>
<sequence length="51" mass="5098">MQASTRRLLSTFFIAVAGAAISLVSAAHGPPPELAAPLACGLLAQVALAPR</sequence>
<dbReference type="Proteomes" id="UP001180453">
    <property type="component" value="Unassembled WGS sequence"/>
</dbReference>
<name>A0ABU1YKP3_ROSSA</name>
<evidence type="ECO:0000313" key="2">
    <source>
        <dbReference type="Proteomes" id="UP001180453"/>
    </source>
</evidence>
<reference evidence="1 2" key="1">
    <citation type="submission" date="2023-07" db="EMBL/GenBank/DDBJ databases">
        <title>Sorghum-associated microbial communities from plants grown in Nebraska, USA.</title>
        <authorList>
            <person name="Schachtman D."/>
        </authorList>
    </citation>
    <scope>NUCLEOTIDE SEQUENCE [LARGE SCALE GENOMIC DNA]</scope>
    <source>
        <strain evidence="1 2">BE314</strain>
    </source>
</reference>
<gene>
    <name evidence="1" type="ORF">J2X20_001185</name>
</gene>